<protein>
    <submittedName>
        <fullName evidence="1">DUF674 family protein</fullName>
    </submittedName>
</protein>
<dbReference type="Pfam" id="PF05056">
    <property type="entry name" value="DUF674"/>
    <property type="match status" value="1"/>
</dbReference>
<proteinExistence type="predicted"/>
<dbReference type="InterPro" id="IPR007750">
    <property type="entry name" value="DUF674"/>
</dbReference>
<feature type="non-terminal residue" evidence="1">
    <location>
        <position position="290"/>
    </location>
</feature>
<evidence type="ECO:0000313" key="2">
    <source>
        <dbReference type="Proteomes" id="UP000265520"/>
    </source>
</evidence>
<dbReference type="PANTHER" id="PTHR33103">
    <property type="entry name" value="OS01G0153900 PROTEIN"/>
    <property type="match status" value="1"/>
</dbReference>
<sequence>MAADTATESVEQGDKVTLRVIVDKARNQVVYAEAGKDFVDVLFSFLTLPLGTIARLVAKESNIEAVRFGSLSSIYESVSDLDQQHLWSHNCKEMLLNPRNSMESHYQQPKLNIDDTPIQFFVCENRRCVGIFRNQKCHCGKLLKTDIHMIYYNGFVKESATFIIQDDLNVIPNDLRTSLCLLQKQGINNIVADLLKLSLLSKTPLTDFVLKKKQILCNSNQYIQPKIKIGNGLPSSDSDEVLQMLDGFSSISCVDSLYRSIKQLSPERCLRSQELKDELAKPYIFPSFEL</sequence>
<dbReference type="AlphaFoldDB" id="A0A392MYQ8"/>
<name>A0A392MYQ8_9FABA</name>
<keyword evidence="2" id="KW-1185">Reference proteome</keyword>
<comment type="caution">
    <text evidence="1">The sequence shown here is derived from an EMBL/GenBank/DDBJ whole genome shotgun (WGS) entry which is preliminary data.</text>
</comment>
<dbReference type="Proteomes" id="UP000265520">
    <property type="component" value="Unassembled WGS sequence"/>
</dbReference>
<evidence type="ECO:0000313" key="1">
    <source>
        <dbReference type="EMBL" id="MCH92677.1"/>
    </source>
</evidence>
<accession>A0A392MYQ8</accession>
<dbReference type="PANTHER" id="PTHR33103:SF27">
    <property type="entry name" value="OS04G0594700 PROTEIN"/>
    <property type="match status" value="1"/>
</dbReference>
<organism evidence="1 2">
    <name type="scientific">Trifolium medium</name>
    <dbReference type="NCBI Taxonomy" id="97028"/>
    <lineage>
        <taxon>Eukaryota</taxon>
        <taxon>Viridiplantae</taxon>
        <taxon>Streptophyta</taxon>
        <taxon>Embryophyta</taxon>
        <taxon>Tracheophyta</taxon>
        <taxon>Spermatophyta</taxon>
        <taxon>Magnoliopsida</taxon>
        <taxon>eudicotyledons</taxon>
        <taxon>Gunneridae</taxon>
        <taxon>Pentapetalae</taxon>
        <taxon>rosids</taxon>
        <taxon>fabids</taxon>
        <taxon>Fabales</taxon>
        <taxon>Fabaceae</taxon>
        <taxon>Papilionoideae</taxon>
        <taxon>50 kb inversion clade</taxon>
        <taxon>NPAAA clade</taxon>
        <taxon>Hologalegina</taxon>
        <taxon>IRL clade</taxon>
        <taxon>Trifolieae</taxon>
        <taxon>Trifolium</taxon>
    </lineage>
</organism>
<dbReference type="EMBL" id="LXQA010023199">
    <property type="protein sequence ID" value="MCH92677.1"/>
    <property type="molecule type" value="Genomic_DNA"/>
</dbReference>
<reference evidence="1 2" key="1">
    <citation type="journal article" date="2018" name="Front. Plant Sci.">
        <title>Red Clover (Trifolium pratense) and Zigzag Clover (T. medium) - A Picture of Genomic Similarities and Differences.</title>
        <authorList>
            <person name="Dluhosova J."/>
            <person name="Istvanek J."/>
            <person name="Nedelnik J."/>
            <person name="Repkova J."/>
        </authorList>
    </citation>
    <scope>NUCLEOTIDE SEQUENCE [LARGE SCALE GENOMIC DNA]</scope>
    <source>
        <strain evidence="2">cv. 10/8</strain>
        <tissue evidence="1">Leaf</tissue>
    </source>
</reference>